<dbReference type="PANTHER" id="PTHR10587">
    <property type="entry name" value="GLYCOSYL TRANSFERASE-RELATED"/>
    <property type="match status" value="1"/>
</dbReference>
<keyword evidence="3" id="KW-1185">Reference proteome</keyword>
<dbReference type="CDD" id="cd10917">
    <property type="entry name" value="CE4_NodB_like_6s_7s"/>
    <property type="match status" value="1"/>
</dbReference>
<accession>A0ABS2QRG6</accession>
<name>A0ABS2QRG6_9BACI</name>
<dbReference type="SUPFAM" id="SSF88713">
    <property type="entry name" value="Glycoside hydrolase/deacetylase"/>
    <property type="match status" value="1"/>
</dbReference>
<proteinExistence type="predicted"/>
<sequence>MRQVRLWGAFLLFTLIILTHNETEAAKKSRFYYEKKGDIVWEVPTKEEKIIALTFDDGPDPRYTPVILNLLDEYEAKATFFVVGSRIDRYPRIAKRQVKEGHELANHTYSHLQVQGQSVQRIEEEIKRAGTAIEEITGQPSYLFRPPTGYYDDNVVNAAKSQGYTVVMWSWHQDTFDWRNPGVGRIVNQVLNNARSGDIVLFHDTGGNRRQTIEALKQILPELEKRGYKFVTISDLLKHHPNYKSLYPL</sequence>
<evidence type="ECO:0000259" key="1">
    <source>
        <dbReference type="PROSITE" id="PS51677"/>
    </source>
</evidence>
<evidence type="ECO:0000313" key="3">
    <source>
        <dbReference type="Proteomes" id="UP000809829"/>
    </source>
</evidence>
<comment type="caution">
    <text evidence="2">The sequence shown here is derived from an EMBL/GenBank/DDBJ whole genome shotgun (WGS) entry which is preliminary data.</text>
</comment>
<dbReference type="PROSITE" id="PS51677">
    <property type="entry name" value="NODB"/>
    <property type="match status" value="1"/>
</dbReference>
<feature type="domain" description="NodB homology" evidence="1">
    <location>
        <begin position="49"/>
        <end position="231"/>
    </location>
</feature>
<protein>
    <submittedName>
        <fullName evidence="2">Polysaccharide deacetylase family sporulation protein PdaB</fullName>
    </submittedName>
</protein>
<organism evidence="2 3">
    <name type="scientific">Priestia iocasae</name>
    <dbReference type="NCBI Taxonomy" id="2291674"/>
    <lineage>
        <taxon>Bacteria</taxon>
        <taxon>Bacillati</taxon>
        <taxon>Bacillota</taxon>
        <taxon>Bacilli</taxon>
        <taxon>Bacillales</taxon>
        <taxon>Bacillaceae</taxon>
        <taxon>Priestia</taxon>
    </lineage>
</organism>
<dbReference type="InterPro" id="IPR050248">
    <property type="entry name" value="Polysacc_deacetylase_ArnD"/>
</dbReference>
<dbReference type="Proteomes" id="UP000809829">
    <property type="component" value="Unassembled WGS sequence"/>
</dbReference>
<dbReference type="EMBL" id="JAFBFC010000001">
    <property type="protein sequence ID" value="MBM7702043.1"/>
    <property type="molecule type" value="Genomic_DNA"/>
</dbReference>
<evidence type="ECO:0000313" key="2">
    <source>
        <dbReference type="EMBL" id="MBM7702043.1"/>
    </source>
</evidence>
<dbReference type="RefSeq" id="WP_205184263.1">
    <property type="nucleotide sequence ID" value="NZ_JAFBFC010000001.1"/>
</dbReference>
<dbReference type="Pfam" id="PF01522">
    <property type="entry name" value="Polysacc_deac_1"/>
    <property type="match status" value="1"/>
</dbReference>
<gene>
    <name evidence="2" type="ORF">JOC83_000869</name>
</gene>
<reference evidence="2 3" key="1">
    <citation type="submission" date="2021-01" db="EMBL/GenBank/DDBJ databases">
        <title>Genomic Encyclopedia of Type Strains, Phase IV (KMG-IV): sequencing the most valuable type-strain genomes for metagenomic binning, comparative biology and taxonomic classification.</title>
        <authorList>
            <person name="Goeker M."/>
        </authorList>
    </citation>
    <scope>NUCLEOTIDE SEQUENCE [LARGE SCALE GENOMIC DNA]</scope>
    <source>
        <strain evidence="2 3">DSM 104297</strain>
    </source>
</reference>
<dbReference type="Gene3D" id="3.20.20.370">
    <property type="entry name" value="Glycoside hydrolase/deacetylase"/>
    <property type="match status" value="1"/>
</dbReference>
<dbReference type="InterPro" id="IPR011330">
    <property type="entry name" value="Glyco_hydro/deAcase_b/a-brl"/>
</dbReference>
<dbReference type="InterPro" id="IPR002509">
    <property type="entry name" value="NODB_dom"/>
</dbReference>